<keyword evidence="1" id="KW-1133">Transmembrane helix</keyword>
<sequence length="260" mass="28087">MRNSAFVVLSDLVASTLGIAVLLFLLAIAGGPKSGGPLANDISAHSLEASFKTYDSPPLSPQDVVAALYARTWGSGHAATVIDVFSDRIVLVRHSSEKFDPGTEIPRKGLNRGDLPPGVLSGHSEKLPGPIVFNFSNEMLNVLGRNGSFPAKKALVISVPRALYRVGPNGRTSWSPGFSDLIGSRSNYQLFRKRLEGLLADVPSSSRLHVNEDGRLARGAHFSFHTGRALSRIPEVIEKLIIIILYGMSALIVLRVERNR</sequence>
<organism evidence="2 3">
    <name type="scientific">Breoghania corrubedonensis</name>
    <dbReference type="NCBI Taxonomy" id="665038"/>
    <lineage>
        <taxon>Bacteria</taxon>
        <taxon>Pseudomonadati</taxon>
        <taxon>Pseudomonadota</taxon>
        <taxon>Alphaproteobacteria</taxon>
        <taxon>Hyphomicrobiales</taxon>
        <taxon>Stappiaceae</taxon>
        <taxon>Breoghania</taxon>
    </lineage>
</organism>
<evidence type="ECO:0000313" key="3">
    <source>
        <dbReference type="Proteomes" id="UP000244081"/>
    </source>
</evidence>
<accession>A0A2T5UYS6</accession>
<keyword evidence="1" id="KW-0472">Membrane</keyword>
<dbReference type="Proteomes" id="UP000244081">
    <property type="component" value="Unassembled WGS sequence"/>
</dbReference>
<name>A0A2T5UYS6_9HYPH</name>
<dbReference type="EMBL" id="QAYG01000011">
    <property type="protein sequence ID" value="PTW56656.1"/>
    <property type="molecule type" value="Genomic_DNA"/>
</dbReference>
<dbReference type="RefSeq" id="WP_107991686.1">
    <property type="nucleotide sequence ID" value="NZ_QAYG01000011.1"/>
</dbReference>
<comment type="caution">
    <text evidence="2">The sequence shown here is derived from an EMBL/GenBank/DDBJ whole genome shotgun (WGS) entry which is preliminary data.</text>
</comment>
<keyword evidence="1" id="KW-0812">Transmembrane</keyword>
<feature type="transmembrane region" description="Helical" evidence="1">
    <location>
        <begin position="6"/>
        <end position="28"/>
    </location>
</feature>
<evidence type="ECO:0000256" key="1">
    <source>
        <dbReference type="SAM" id="Phobius"/>
    </source>
</evidence>
<proteinExistence type="predicted"/>
<reference evidence="2 3" key="1">
    <citation type="submission" date="2018-04" db="EMBL/GenBank/DDBJ databases">
        <title>Genomic Encyclopedia of Archaeal and Bacterial Type Strains, Phase II (KMG-II): from individual species to whole genera.</title>
        <authorList>
            <person name="Goeker M."/>
        </authorList>
    </citation>
    <scope>NUCLEOTIDE SEQUENCE [LARGE SCALE GENOMIC DNA]</scope>
    <source>
        <strain evidence="2 3">DSM 23382</strain>
    </source>
</reference>
<dbReference type="AlphaFoldDB" id="A0A2T5UYS6"/>
<keyword evidence="3" id="KW-1185">Reference proteome</keyword>
<gene>
    <name evidence="2" type="ORF">C8N35_111119</name>
</gene>
<evidence type="ECO:0000313" key="2">
    <source>
        <dbReference type="EMBL" id="PTW56656.1"/>
    </source>
</evidence>
<protein>
    <submittedName>
        <fullName evidence="2">Uncharacterized protein</fullName>
    </submittedName>
</protein>